<dbReference type="GO" id="GO:0004527">
    <property type="term" value="F:exonuclease activity"/>
    <property type="evidence" value="ECO:0007669"/>
    <property type="project" value="UniProtKB-KW"/>
</dbReference>
<dbReference type="InterPro" id="IPR034922">
    <property type="entry name" value="REX1-like_exo"/>
</dbReference>
<keyword evidence="6" id="KW-0540">Nuclease</keyword>
<evidence type="ECO:0000256" key="12">
    <source>
        <dbReference type="SAM" id="MobiDB-lite"/>
    </source>
</evidence>
<keyword evidence="5" id="KW-0698">rRNA processing</keyword>
<dbReference type="CDD" id="cd06145">
    <property type="entry name" value="REX1_like"/>
    <property type="match status" value="1"/>
</dbReference>
<feature type="compositionally biased region" description="Low complexity" evidence="12">
    <location>
        <begin position="49"/>
        <end position="64"/>
    </location>
</feature>
<evidence type="ECO:0000256" key="8">
    <source>
        <dbReference type="ARBA" id="ARBA00022839"/>
    </source>
</evidence>
<feature type="region of interest" description="Disordered" evidence="12">
    <location>
        <begin position="35"/>
        <end position="83"/>
    </location>
</feature>
<dbReference type="FunFam" id="3.30.420.10:FF:000031">
    <property type="entry name" value="RNA exonuclease 1"/>
    <property type="match status" value="1"/>
</dbReference>
<keyword evidence="15" id="KW-1185">Reference proteome</keyword>
<dbReference type="RefSeq" id="XP_034013710.1">
    <property type="nucleotide sequence ID" value="XM_034154030.1"/>
</dbReference>
<evidence type="ECO:0000256" key="4">
    <source>
        <dbReference type="ARBA" id="ARBA00022490"/>
    </source>
</evidence>
<sequence>MFTHPQRLFATIPCPSIRINQKCTVLNCIFHHSQTPENGTRAKRPAPESPTAPLSSASLLSPPAKRAKPEPSSSNKVENALEQDSRITIPEAVDPCAVDRATRSIHLRKLALYLKSIGTPQPNRRAMAQEKSVAEDAKGTSDYKQRMGRLMGEKLPEQEEDVKVIMPRPLPQGGGPAMLQDRKKFVELIAACIINIEPNWPTPNKWAIEQEYAVAKVTNKHSYPQAIRRKLYDIKKGKGLDGTDITKTKMSQREMMTYLEKYVINDAKLEAFGYTVKVPTPVDHPNYQRTCKRCEASFLLKDQLDKTQCKYHPGKIKRMGGPGTSRFYECCGASLGEAAGTETCTTSDHHVFHWDSPEEMAWAIPYVDTDTWTQEADFTALGVDCEMGYTTKGFEMLRVTVVDFFSNETVLDLHTRPYGEVIDLNTTWSGVSEIPDDALSFDAAIELLKTLMNKDTILVGHGLENDLRTLRIVHHRVVDTAIHFPPHKPTPKFRMSLKDLSFEFLARRIQSGEHDSAEDAIASIDVVKHFINKRWTPVELKESERPRPTKQG</sequence>
<keyword evidence="7" id="KW-0378">Hydrolase</keyword>
<evidence type="ECO:0000256" key="11">
    <source>
        <dbReference type="ARBA" id="ARBA00039985"/>
    </source>
</evidence>
<dbReference type="GO" id="GO:0010629">
    <property type="term" value="P:negative regulation of gene expression"/>
    <property type="evidence" value="ECO:0007669"/>
    <property type="project" value="UniProtKB-ARBA"/>
</dbReference>
<feature type="domain" description="Exonuclease" evidence="13">
    <location>
        <begin position="379"/>
        <end position="536"/>
    </location>
</feature>
<dbReference type="GO" id="GO:0005634">
    <property type="term" value="C:nucleus"/>
    <property type="evidence" value="ECO:0007669"/>
    <property type="project" value="UniProtKB-SubCell"/>
</dbReference>
<feature type="compositionally biased region" description="Basic and acidic residues" evidence="12">
    <location>
        <begin position="132"/>
        <end position="141"/>
    </location>
</feature>
<evidence type="ECO:0000256" key="10">
    <source>
        <dbReference type="ARBA" id="ARBA00037201"/>
    </source>
</evidence>
<comment type="subcellular location">
    <subcellularLocation>
        <location evidence="2">Cytoplasm</location>
    </subcellularLocation>
    <subcellularLocation>
        <location evidence="1">Nucleus</location>
    </subcellularLocation>
</comment>
<keyword evidence="8" id="KW-0269">Exonuclease</keyword>
<comment type="function">
    <text evidence="10">3' to 5' exoribonuclease required for proper 3' end maturation of MRP RNA and of the U5L snRNA.</text>
</comment>
<dbReference type="EMBL" id="SWFT01000048">
    <property type="protein sequence ID" value="KAA8905409.1"/>
    <property type="molecule type" value="Genomic_DNA"/>
</dbReference>
<evidence type="ECO:0000256" key="7">
    <source>
        <dbReference type="ARBA" id="ARBA00022801"/>
    </source>
</evidence>
<gene>
    <name evidence="14" type="ORF">DIURU_001482</name>
</gene>
<evidence type="ECO:0000256" key="1">
    <source>
        <dbReference type="ARBA" id="ARBA00004123"/>
    </source>
</evidence>
<evidence type="ECO:0000313" key="15">
    <source>
        <dbReference type="Proteomes" id="UP000449547"/>
    </source>
</evidence>
<dbReference type="OMA" id="CELCYTT"/>
<dbReference type="GO" id="GO:0006364">
    <property type="term" value="P:rRNA processing"/>
    <property type="evidence" value="ECO:0007669"/>
    <property type="project" value="UniProtKB-KW"/>
</dbReference>
<dbReference type="InterPro" id="IPR047021">
    <property type="entry name" value="REXO1/3/4-like"/>
</dbReference>
<dbReference type="SMART" id="SM00479">
    <property type="entry name" value="EXOIII"/>
    <property type="match status" value="1"/>
</dbReference>
<organism evidence="14 15">
    <name type="scientific">Diutina rugosa</name>
    <name type="common">Yeast</name>
    <name type="synonym">Candida rugosa</name>
    <dbReference type="NCBI Taxonomy" id="5481"/>
    <lineage>
        <taxon>Eukaryota</taxon>
        <taxon>Fungi</taxon>
        <taxon>Dikarya</taxon>
        <taxon>Ascomycota</taxon>
        <taxon>Saccharomycotina</taxon>
        <taxon>Pichiomycetes</taxon>
        <taxon>Debaryomycetaceae</taxon>
        <taxon>Diutina</taxon>
    </lineage>
</organism>
<dbReference type="GO" id="GO:0005737">
    <property type="term" value="C:cytoplasm"/>
    <property type="evidence" value="ECO:0007669"/>
    <property type="project" value="UniProtKB-SubCell"/>
</dbReference>
<accession>A0A642UVZ3</accession>
<dbReference type="Proteomes" id="UP000449547">
    <property type="component" value="Unassembled WGS sequence"/>
</dbReference>
<protein>
    <recommendedName>
        <fullName evidence="11">RNA exonuclease 3</fullName>
    </recommendedName>
</protein>
<feature type="region of interest" description="Disordered" evidence="12">
    <location>
        <begin position="122"/>
        <end position="141"/>
    </location>
</feature>
<dbReference type="GO" id="GO:0003676">
    <property type="term" value="F:nucleic acid binding"/>
    <property type="evidence" value="ECO:0007669"/>
    <property type="project" value="InterPro"/>
</dbReference>
<dbReference type="InterPro" id="IPR036397">
    <property type="entry name" value="RNaseH_sf"/>
</dbReference>
<evidence type="ECO:0000256" key="2">
    <source>
        <dbReference type="ARBA" id="ARBA00004496"/>
    </source>
</evidence>
<reference evidence="14 15" key="1">
    <citation type="submission" date="2019-07" db="EMBL/GenBank/DDBJ databases">
        <title>Genome assembly of two rare yeast pathogens: Diutina rugosa and Trichomonascus ciferrii.</title>
        <authorList>
            <person name="Mixao V."/>
            <person name="Saus E."/>
            <person name="Hansen A."/>
            <person name="Lass-Flor C."/>
            <person name="Gabaldon T."/>
        </authorList>
    </citation>
    <scope>NUCLEOTIDE SEQUENCE [LARGE SCALE GENOMIC DNA]</scope>
    <source>
        <strain evidence="14 15">CBS 613</strain>
    </source>
</reference>
<dbReference type="AlphaFoldDB" id="A0A642UVZ3"/>
<evidence type="ECO:0000313" key="14">
    <source>
        <dbReference type="EMBL" id="KAA8905409.1"/>
    </source>
</evidence>
<keyword evidence="4" id="KW-0963">Cytoplasm</keyword>
<dbReference type="GeneID" id="54780135"/>
<evidence type="ECO:0000256" key="6">
    <source>
        <dbReference type="ARBA" id="ARBA00022722"/>
    </source>
</evidence>
<dbReference type="VEuPathDB" id="FungiDB:DIURU_001482"/>
<dbReference type="InterPro" id="IPR012337">
    <property type="entry name" value="RNaseH-like_sf"/>
</dbReference>
<name>A0A642UVZ3_DIURU</name>
<comment type="caution">
    <text evidence="14">The sequence shown here is derived from an EMBL/GenBank/DDBJ whole genome shotgun (WGS) entry which is preliminary data.</text>
</comment>
<evidence type="ECO:0000256" key="5">
    <source>
        <dbReference type="ARBA" id="ARBA00022552"/>
    </source>
</evidence>
<dbReference type="InterPro" id="IPR013520">
    <property type="entry name" value="Ribonucl_H"/>
</dbReference>
<evidence type="ECO:0000259" key="13">
    <source>
        <dbReference type="SMART" id="SM00479"/>
    </source>
</evidence>
<dbReference type="OrthoDB" id="3996471at2759"/>
<evidence type="ECO:0000256" key="9">
    <source>
        <dbReference type="ARBA" id="ARBA00023242"/>
    </source>
</evidence>
<keyword evidence="9" id="KW-0539">Nucleus</keyword>
<dbReference type="Gene3D" id="3.30.420.10">
    <property type="entry name" value="Ribonuclease H-like superfamily/Ribonuclease H"/>
    <property type="match status" value="1"/>
</dbReference>
<evidence type="ECO:0000256" key="3">
    <source>
        <dbReference type="ARBA" id="ARBA00006357"/>
    </source>
</evidence>
<dbReference type="PANTHER" id="PTHR12801">
    <property type="entry name" value="RNA EXONUCLEASE REXO1 / RECO3 FAMILY MEMBER-RELATED"/>
    <property type="match status" value="1"/>
</dbReference>
<dbReference type="SUPFAM" id="SSF53098">
    <property type="entry name" value="Ribonuclease H-like"/>
    <property type="match status" value="1"/>
</dbReference>
<dbReference type="PANTHER" id="PTHR12801:SF118">
    <property type="entry name" value="RNA EXONUCLEASE 3"/>
    <property type="match status" value="1"/>
</dbReference>
<proteinExistence type="inferred from homology"/>
<comment type="similarity">
    <text evidence="3">Belongs to the REXO1/REXO3 family.</text>
</comment>